<dbReference type="Proteomes" id="UP001139095">
    <property type="component" value="Unassembled WGS sequence"/>
</dbReference>
<dbReference type="Gene3D" id="1.10.150.320">
    <property type="entry name" value="Photosystem II 12 kDa extrinsic protein"/>
    <property type="match status" value="1"/>
</dbReference>
<comment type="caution">
    <text evidence="1">The sequence shown here is derived from an EMBL/GenBank/DDBJ whole genome shotgun (WGS) entry which is preliminary data.</text>
</comment>
<evidence type="ECO:0000313" key="1">
    <source>
        <dbReference type="EMBL" id="MCB5161734.1"/>
    </source>
</evidence>
<dbReference type="AlphaFoldDB" id="A0A9X1IMV9"/>
<accession>A0A9X1IMV9</accession>
<sequence length="215" mass="23543">MNADNLDAGATALTLQGCAYRIEHDRVVLSIQCISNHRNSGNISGTLRLQLCAYPKGSEHEAEPMVLASTTLGELSGQHVINNGLYDLLFQSPPAGLWQLVLQLSEWDGMDYISCDDAYFPVLYHVTAENAHSPDTTAKKETSPDVKKNATGCSDGYLAINQCKVKALLKVKGIPKKVLEKLIKERPFPSERAVLNVKGVGPVKLKRIIDQLTNQ</sequence>
<dbReference type="RefSeq" id="WP_226754106.1">
    <property type="nucleotide sequence ID" value="NZ_JAJATW010000009.1"/>
</dbReference>
<dbReference type="SUPFAM" id="SSF81585">
    <property type="entry name" value="PsbU/PolX domain-like"/>
    <property type="match status" value="1"/>
</dbReference>
<dbReference type="EMBL" id="JAJATW010000009">
    <property type="protein sequence ID" value="MCB5161734.1"/>
    <property type="molecule type" value="Genomic_DNA"/>
</dbReference>
<name>A0A9X1IMV9_9GAMM</name>
<reference evidence="1" key="1">
    <citation type="submission" date="2021-10" db="EMBL/GenBank/DDBJ databases">
        <title>Marinomonas pontica sp. nov., isolated from the Black Sea.</title>
        <authorList>
            <person name="Zhao L.-H."/>
            <person name="Xue J.-H."/>
        </authorList>
    </citation>
    <scope>NUCLEOTIDE SEQUENCE</scope>
    <source>
        <strain evidence="1">E8</strain>
    </source>
</reference>
<evidence type="ECO:0000313" key="2">
    <source>
        <dbReference type="Proteomes" id="UP001139095"/>
    </source>
</evidence>
<gene>
    <name evidence="1" type="ORF">LG368_07455</name>
</gene>
<protein>
    <submittedName>
        <fullName evidence="1">Helix-hairpin-helix domain-containing protein</fullName>
    </submittedName>
</protein>
<organism evidence="1 2">
    <name type="scientific">Marinomonas algarum</name>
    <dbReference type="NCBI Taxonomy" id="2883105"/>
    <lineage>
        <taxon>Bacteria</taxon>
        <taxon>Pseudomonadati</taxon>
        <taxon>Pseudomonadota</taxon>
        <taxon>Gammaproteobacteria</taxon>
        <taxon>Oceanospirillales</taxon>
        <taxon>Oceanospirillaceae</taxon>
        <taxon>Marinomonas</taxon>
    </lineage>
</organism>
<proteinExistence type="predicted"/>
<keyword evidence="2" id="KW-1185">Reference proteome</keyword>